<comment type="caution">
    <text evidence="6">The sequence shown here is derived from an EMBL/GenBank/DDBJ whole genome shotgun (WGS) entry which is preliminary data.</text>
</comment>
<dbReference type="OrthoDB" id="398435at2"/>
<evidence type="ECO:0000313" key="7">
    <source>
        <dbReference type="Proteomes" id="UP000294575"/>
    </source>
</evidence>
<keyword evidence="7" id="KW-1185">Reference proteome</keyword>
<dbReference type="RefSeq" id="WP_101496851.1">
    <property type="nucleotide sequence ID" value="NZ_LNJZ01000007.1"/>
</dbReference>
<dbReference type="Gene3D" id="3.90.220.20">
    <property type="entry name" value="DNA methylase specificity domains"/>
    <property type="match status" value="2"/>
</dbReference>
<feature type="coiled-coil region" evidence="4">
    <location>
        <begin position="230"/>
        <end position="257"/>
    </location>
</feature>
<dbReference type="Proteomes" id="UP000294575">
    <property type="component" value="Unassembled WGS sequence"/>
</dbReference>
<dbReference type="CDD" id="cd17259">
    <property type="entry name" value="RMtype1_S_StySKI-TRD2-CR2_like"/>
    <property type="match status" value="1"/>
</dbReference>
<dbReference type="SUPFAM" id="SSF116734">
    <property type="entry name" value="DNA methylase specificity domain"/>
    <property type="match status" value="2"/>
</dbReference>
<dbReference type="GO" id="GO:0009307">
    <property type="term" value="P:DNA restriction-modification system"/>
    <property type="evidence" value="ECO:0007669"/>
    <property type="project" value="UniProtKB-KW"/>
</dbReference>
<evidence type="ECO:0000313" key="6">
    <source>
        <dbReference type="EMBL" id="TDQ40153.1"/>
    </source>
</evidence>
<feature type="coiled-coil region" evidence="4">
    <location>
        <begin position="442"/>
        <end position="479"/>
    </location>
</feature>
<keyword evidence="4" id="KW-0175">Coiled coil</keyword>
<accession>A0A4R6U5M9</accession>
<keyword evidence="2" id="KW-0680">Restriction system</keyword>
<dbReference type="GO" id="GO:0003677">
    <property type="term" value="F:DNA binding"/>
    <property type="evidence" value="ECO:0007669"/>
    <property type="project" value="UniProtKB-KW"/>
</dbReference>
<keyword evidence="3" id="KW-0238">DNA-binding</keyword>
<organism evidence="6 7">
    <name type="scientific">Thiopseudomonas denitrificans</name>
    <dbReference type="NCBI Taxonomy" id="1501432"/>
    <lineage>
        <taxon>Bacteria</taxon>
        <taxon>Pseudomonadati</taxon>
        <taxon>Pseudomonadota</taxon>
        <taxon>Gammaproteobacteria</taxon>
        <taxon>Pseudomonadales</taxon>
        <taxon>Pseudomonadaceae</taxon>
        <taxon>Thiopseudomonas</taxon>
    </lineage>
</organism>
<dbReference type="CDD" id="cd17260">
    <property type="entry name" value="RMtype1_S_EcoEI-TRD1-CR1_like"/>
    <property type="match status" value="1"/>
</dbReference>
<evidence type="ECO:0000256" key="2">
    <source>
        <dbReference type="ARBA" id="ARBA00022747"/>
    </source>
</evidence>
<dbReference type="InterPro" id="IPR044946">
    <property type="entry name" value="Restrct_endonuc_typeI_TRD_sf"/>
</dbReference>
<gene>
    <name evidence="6" type="ORF">DFQ45_101288</name>
</gene>
<reference evidence="6 7" key="1">
    <citation type="submission" date="2019-03" db="EMBL/GenBank/DDBJ databases">
        <title>Genomic Encyclopedia of Type Strains, Phase IV (KMG-IV): sequencing the most valuable type-strain genomes for metagenomic binning, comparative biology and taxonomic classification.</title>
        <authorList>
            <person name="Goeker M."/>
        </authorList>
    </citation>
    <scope>NUCLEOTIDE SEQUENCE [LARGE SCALE GENOMIC DNA]</scope>
    <source>
        <strain evidence="6 7">DSM 28679</strain>
    </source>
</reference>
<name>A0A4R6U5M9_9GAMM</name>
<evidence type="ECO:0000256" key="3">
    <source>
        <dbReference type="ARBA" id="ARBA00023125"/>
    </source>
</evidence>
<dbReference type="Pfam" id="PF01420">
    <property type="entry name" value="Methylase_S"/>
    <property type="match status" value="2"/>
</dbReference>
<dbReference type="EMBL" id="SNYK01000001">
    <property type="protein sequence ID" value="TDQ40153.1"/>
    <property type="molecule type" value="Genomic_DNA"/>
</dbReference>
<evidence type="ECO:0000259" key="5">
    <source>
        <dbReference type="Pfam" id="PF01420"/>
    </source>
</evidence>
<evidence type="ECO:0000256" key="1">
    <source>
        <dbReference type="ARBA" id="ARBA00010923"/>
    </source>
</evidence>
<comment type="similarity">
    <text evidence="1">Belongs to the type-I restriction system S methylase family.</text>
</comment>
<dbReference type="InterPro" id="IPR000055">
    <property type="entry name" value="Restrct_endonuc_typeI_TRD"/>
</dbReference>
<sequence>MQEQINQQLPEGWKLKPLGEIASINPRLDKSAIDDETEVSFVPMAAVEAESGKIDVSESRNFIEVKKGYTGFVENDVLFAKITPCMENGKMAVVPRLKNGVGFGSTEFHVIRVNKDVLAKYIYYVVSSKQFRSDAEHNMTGAVGQRRVPAQYLQNALIAIPSLSAQEKIVTKIEELFSELDSGIASLKTTQEQLKIYRQSLLKHAFEGKLTEQWRKDNPDKLENPEQLLARIQQEREARYQQQLEKWQQAVKDWEAQGKEGRIPRKPAKFKNTEPLSLNEISELAPIPDSWIWHRFGSFYEMLSGFAFKKSDYSESGVRLFQIANVGFGKTIWESTAYLPENFKDMYQNLILEEGDLVMALNRPMLGDSLKVAILGKQDCPSILYQRVGKFSFNNYSISKYFLYFLQSSHFTSKLKNELRGVNIPFINQTRLAEYSLPYCSFAEQQEIVNQLEEKLSIIEQNEKEIEAALAKVELLRQSILKKAFSGRLV</sequence>
<dbReference type="InterPro" id="IPR051212">
    <property type="entry name" value="Type-I_RE_S_subunit"/>
</dbReference>
<proteinExistence type="inferred from homology"/>
<evidence type="ECO:0000256" key="4">
    <source>
        <dbReference type="SAM" id="Coils"/>
    </source>
</evidence>
<protein>
    <submittedName>
        <fullName evidence="6">Type I restriction enzyme S subunit</fullName>
    </submittedName>
</protein>
<dbReference type="PANTHER" id="PTHR43140:SF1">
    <property type="entry name" value="TYPE I RESTRICTION ENZYME ECOKI SPECIFICITY SUBUNIT"/>
    <property type="match status" value="1"/>
</dbReference>
<feature type="domain" description="Type I restriction modification DNA specificity" evidence="5">
    <location>
        <begin position="10"/>
        <end position="182"/>
    </location>
</feature>
<feature type="domain" description="Type I restriction modification DNA specificity" evidence="5">
    <location>
        <begin position="299"/>
        <end position="467"/>
    </location>
</feature>
<dbReference type="PANTHER" id="PTHR43140">
    <property type="entry name" value="TYPE-1 RESTRICTION ENZYME ECOKI SPECIFICITY PROTEIN"/>
    <property type="match status" value="1"/>
</dbReference>
<dbReference type="AlphaFoldDB" id="A0A4R6U5M9"/>